<dbReference type="eggNOG" id="COG3439">
    <property type="taxonomic scope" value="Bacteria"/>
</dbReference>
<dbReference type="HOGENOM" id="CLU_1748287_0_0_6"/>
<keyword evidence="1" id="KW-0732">Signal</keyword>
<sequence precursor="true">MNTQNTIVSLLLATALTAIGYTAIAEPNDHFIVRDTTDSLDEVLARVERYATEEDDWIFLSTFGLKGGEVTAVKICYLPIGEDIFAAGMHVAAMMPCGHMALYEKNGRTYMTLLHPRFMTTLNPDPNLERAVARATPAFESMLESVWR</sequence>
<keyword evidence="3" id="KW-1185">Reference proteome</keyword>
<feature type="signal peptide" evidence="1">
    <location>
        <begin position="1"/>
        <end position="25"/>
    </location>
</feature>
<evidence type="ECO:0000313" key="2">
    <source>
        <dbReference type="EMBL" id="ACL72793.1"/>
    </source>
</evidence>
<evidence type="ECO:0000313" key="3">
    <source>
        <dbReference type="Proteomes" id="UP000002383"/>
    </source>
</evidence>
<name>B8GS89_THISH</name>
<evidence type="ECO:0000256" key="1">
    <source>
        <dbReference type="SAM" id="SignalP"/>
    </source>
</evidence>
<accession>B8GS89</accession>
<protein>
    <recommendedName>
        <fullName evidence="4">DUF302 domain-containing protein</fullName>
    </recommendedName>
</protein>
<gene>
    <name evidence="2" type="ordered locus">Tgr7_1711</name>
</gene>
<dbReference type="Gene3D" id="3.30.310.70">
    <property type="entry name" value="TT1751-like domain"/>
    <property type="match status" value="1"/>
</dbReference>
<dbReference type="SUPFAM" id="SSF103247">
    <property type="entry name" value="TT1751-like"/>
    <property type="match status" value="1"/>
</dbReference>
<feature type="chain" id="PRO_5002872928" description="DUF302 domain-containing protein" evidence="1">
    <location>
        <begin position="26"/>
        <end position="148"/>
    </location>
</feature>
<dbReference type="KEGG" id="tgr:Tgr7_1711"/>
<dbReference type="AlphaFoldDB" id="B8GS89"/>
<organism evidence="2 3">
    <name type="scientific">Thioalkalivibrio sulfidiphilus (strain HL-EbGR7)</name>
    <dbReference type="NCBI Taxonomy" id="396588"/>
    <lineage>
        <taxon>Bacteria</taxon>
        <taxon>Pseudomonadati</taxon>
        <taxon>Pseudomonadota</taxon>
        <taxon>Gammaproteobacteria</taxon>
        <taxon>Chromatiales</taxon>
        <taxon>Ectothiorhodospiraceae</taxon>
        <taxon>Thioalkalivibrio</taxon>
    </lineage>
</organism>
<dbReference type="CDD" id="cd14797">
    <property type="entry name" value="DUF302"/>
    <property type="match status" value="1"/>
</dbReference>
<dbReference type="OrthoDB" id="5784254at2"/>
<dbReference type="Proteomes" id="UP000002383">
    <property type="component" value="Chromosome"/>
</dbReference>
<dbReference type="EMBL" id="CP001339">
    <property type="protein sequence ID" value="ACL72793.1"/>
    <property type="molecule type" value="Genomic_DNA"/>
</dbReference>
<dbReference type="InterPro" id="IPR035923">
    <property type="entry name" value="TT1751-like_sf"/>
</dbReference>
<proteinExistence type="predicted"/>
<reference evidence="2 3" key="1">
    <citation type="journal article" date="2011" name="Stand. Genomic Sci.">
        <title>Complete genome sequence of 'Thioalkalivibrio sulfidophilus' HL-EbGr7.</title>
        <authorList>
            <person name="Muyzer G."/>
            <person name="Sorokin D.Y."/>
            <person name="Mavromatis K."/>
            <person name="Lapidus A."/>
            <person name="Clum A."/>
            <person name="Ivanova N."/>
            <person name="Pati A."/>
            <person name="d'Haeseleer P."/>
            <person name="Woyke T."/>
            <person name="Kyrpides N.C."/>
        </authorList>
    </citation>
    <scope>NUCLEOTIDE SEQUENCE [LARGE SCALE GENOMIC DNA]</scope>
    <source>
        <strain evidence="2 3">HL-EbGR7</strain>
    </source>
</reference>
<dbReference type="InterPro" id="IPR005180">
    <property type="entry name" value="DUF302"/>
</dbReference>
<dbReference type="RefSeq" id="WP_012638276.1">
    <property type="nucleotide sequence ID" value="NC_011901.1"/>
</dbReference>
<evidence type="ECO:0008006" key="4">
    <source>
        <dbReference type="Google" id="ProtNLM"/>
    </source>
</evidence>